<sequence>MQSSKNFKSFFMGGFECSTHRRWDGRRLDLIASSIHDQWAYEDYSALQAHGLKTLRDGLRWHLVETRAGEYDWSSFLPMLRAAHQAQVEIIWDLCHYGIPDDLNIWRPEFVTRFAKFAAETVHVIKNETGITPLICPINEISFWAWAGGDIALFNPMSTGRALELKHQLVRATIAAIEAIREVDPHTRFITAEPLINVLPRIGHPAEKGPAEAYRQSQFEAFDMLIGESWPGLGGDPKYLDIIGLNYYSTNQWYLDGERLSAASFGYRPLHDMLAEVYLRYGRSMLIAETGAEGDCRSTWASYIFREVAKAQSVGIPMDGVCLYPVIDYPGWDDDRQCPTGLLGYANNTGQRPIHSPLAEVLQEWQMNHYNFISDESHSRRLETFNN</sequence>
<dbReference type="InterPro" id="IPR017853">
    <property type="entry name" value="GH"/>
</dbReference>
<organism evidence="1 2">
    <name type="scientific">Methylophilus flavus</name>
    <dbReference type="NCBI Taxonomy" id="640084"/>
    <lineage>
        <taxon>Bacteria</taxon>
        <taxon>Pseudomonadati</taxon>
        <taxon>Pseudomonadota</taxon>
        <taxon>Betaproteobacteria</taxon>
        <taxon>Nitrosomonadales</taxon>
        <taxon>Methylophilaceae</taxon>
        <taxon>Methylophilus</taxon>
    </lineage>
</organism>
<protein>
    <submittedName>
        <fullName evidence="1">Beta-glucosidase</fullName>
    </submittedName>
</protein>
<evidence type="ECO:0000313" key="2">
    <source>
        <dbReference type="Proteomes" id="UP001597206"/>
    </source>
</evidence>
<gene>
    <name evidence="1" type="ORF">ACFQ2T_12745</name>
</gene>
<dbReference type="RefSeq" id="WP_379034996.1">
    <property type="nucleotide sequence ID" value="NZ_JBHTLN010000002.1"/>
</dbReference>
<dbReference type="Gene3D" id="3.20.20.80">
    <property type="entry name" value="Glycosidases"/>
    <property type="match status" value="1"/>
</dbReference>
<evidence type="ECO:0000313" key="1">
    <source>
        <dbReference type="EMBL" id="MFD1123381.1"/>
    </source>
</evidence>
<proteinExistence type="predicted"/>
<dbReference type="SUPFAM" id="SSF51445">
    <property type="entry name" value="(Trans)glycosidases"/>
    <property type="match status" value="1"/>
</dbReference>
<name>A0ABW3PIQ1_9PROT</name>
<comment type="caution">
    <text evidence="1">The sequence shown here is derived from an EMBL/GenBank/DDBJ whole genome shotgun (WGS) entry which is preliminary data.</text>
</comment>
<dbReference type="Proteomes" id="UP001597206">
    <property type="component" value="Unassembled WGS sequence"/>
</dbReference>
<accession>A0ABW3PIQ1</accession>
<keyword evidence="2" id="KW-1185">Reference proteome</keyword>
<dbReference type="EMBL" id="JBHTLN010000002">
    <property type="protein sequence ID" value="MFD1123381.1"/>
    <property type="molecule type" value="Genomic_DNA"/>
</dbReference>
<reference evidence="2" key="1">
    <citation type="journal article" date="2019" name="Int. J. Syst. Evol. Microbiol.">
        <title>The Global Catalogue of Microorganisms (GCM) 10K type strain sequencing project: providing services to taxonomists for standard genome sequencing and annotation.</title>
        <authorList>
            <consortium name="The Broad Institute Genomics Platform"/>
            <consortium name="The Broad Institute Genome Sequencing Center for Infectious Disease"/>
            <person name="Wu L."/>
            <person name="Ma J."/>
        </authorList>
    </citation>
    <scope>NUCLEOTIDE SEQUENCE [LARGE SCALE GENOMIC DNA]</scope>
    <source>
        <strain evidence="2">CCUG 58411</strain>
    </source>
</reference>